<organism evidence="5 6">
    <name type="scientific">Trueperella pyogenes</name>
    <dbReference type="NCBI Taxonomy" id="1661"/>
    <lineage>
        <taxon>Bacteria</taxon>
        <taxon>Bacillati</taxon>
        <taxon>Actinomycetota</taxon>
        <taxon>Actinomycetes</taxon>
        <taxon>Actinomycetales</taxon>
        <taxon>Actinomycetaceae</taxon>
        <taxon>Trueperella</taxon>
    </lineage>
</organism>
<proteinExistence type="inferred from homology"/>
<dbReference type="SUPFAM" id="SSF53335">
    <property type="entry name" value="S-adenosyl-L-methionine-dependent methyltransferases"/>
    <property type="match status" value="1"/>
</dbReference>
<dbReference type="Gene3D" id="3.40.50.150">
    <property type="entry name" value="Vaccinia Virus protein VP39"/>
    <property type="match status" value="1"/>
</dbReference>
<dbReference type="Pfam" id="PF08241">
    <property type="entry name" value="Methyltransf_11"/>
    <property type="match status" value="1"/>
</dbReference>
<dbReference type="InterPro" id="IPR051052">
    <property type="entry name" value="Diverse_substrate_MTase"/>
</dbReference>
<evidence type="ECO:0000256" key="3">
    <source>
        <dbReference type="ARBA" id="ARBA00022679"/>
    </source>
</evidence>
<feature type="domain" description="Methyltransferase type 11" evidence="4">
    <location>
        <begin position="44"/>
        <end position="137"/>
    </location>
</feature>
<dbReference type="CDD" id="cd02440">
    <property type="entry name" value="AdoMet_MTases"/>
    <property type="match status" value="1"/>
</dbReference>
<keyword evidence="3 5" id="KW-0808">Transferase</keyword>
<evidence type="ECO:0000313" key="6">
    <source>
        <dbReference type="Proteomes" id="UP000275951"/>
    </source>
</evidence>
<evidence type="ECO:0000256" key="1">
    <source>
        <dbReference type="ARBA" id="ARBA00008361"/>
    </source>
</evidence>
<reference evidence="5 6" key="1">
    <citation type="submission" date="2018-11" db="EMBL/GenBank/DDBJ databases">
        <title>Multidrug-resistant genes are associated with an 42-kb island TGI1 carrying a complex class 1 integron in a Trueperella pyogenes.</title>
        <authorList>
            <person name="Dong W."/>
        </authorList>
    </citation>
    <scope>NUCLEOTIDE SEQUENCE [LARGE SCALE GENOMIC DNA]</scope>
    <source>
        <strain evidence="5 6">TP4</strain>
    </source>
</reference>
<evidence type="ECO:0000259" key="4">
    <source>
        <dbReference type="Pfam" id="PF08241"/>
    </source>
</evidence>
<dbReference type="EMBL" id="CP033905">
    <property type="protein sequence ID" value="AZR07660.1"/>
    <property type="molecule type" value="Genomic_DNA"/>
</dbReference>
<evidence type="ECO:0000256" key="2">
    <source>
        <dbReference type="ARBA" id="ARBA00022603"/>
    </source>
</evidence>
<dbReference type="AlphaFoldDB" id="A0A3Q9GNE5"/>
<gene>
    <name evidence="5" type="ORF">EBQ10_10445</name>
</gene>
<dbReference type="GO" id="GO:0032259">
    <property type="term" value="P:methylation"/>
    <property type="evidence" value="ECO:0007669"/>
    <property type="project" value="UniProtKB-KW"/>
</dbReference>
<dbReference type="InterPro" id="IPR013216">
    <property type="entry name" value="Methyltransf_11"/>
</dbReference>
<name>A0A3Q9GNE5_9ACTO</name>
<keyword evidence="2 5" id="KW-0489">Methyltransferase</keyword>
<dbReference type="PANTHER" id="PTHR44942:SF4">
    <property type="entry name" value="METHYLTRANSFERASE TYPE 11 DOMAIN-CONTAINING PROTEIN"/>
    <property type="match status" value="1"/>
</dbReference>
<protein>
    <submittedName>
        <fullName evidence="5">Class I SAM-dependent methyltransferase</fullName>
    </submittedName>
</protein>
<dbReference type="GO" id="GO:0008757">
    <property type="term" value="F:S-adenosylmethionine-dependent methyltransferase activity"/>
    <property type="evidence" value="ECO:0007669"/>
    <property type="project" value="InterPro"/>
</dbReference>
<sequence length="262" mass="29401">MVHSTAQNPYCQVGDVVPAYLDVRPGYPAKSLASVGVEPHHVVVDVGAGTGKLTATLASLAREVWAVEPSADMRDGFRISLPDFPTERLIDASAERLPFADASVDILTFGQCWHWLDERRTAIEAARVLRPGGVVAILFNQLDVRQPWVHRLSRIMRSGDVHRADRAPDLRVPGHHGHMERPFSEIEFASVTWIDRLTPAQIAELGTTRSSWIRADDAGRARMRANLNWYMYEHLGWLEDGVVGLPYQLQLWTTSRLGRKDH</sequence>
<dbReference type="PANTHER" id="PTHR44942">
    <property type="entry name" value="METHYLTRANSF_11 DOMAIN-CONTAINING PROTEIN"/>
    <property type="match status" value="1"/>
</dbReference>
<comment type="similarity">
    <text evidence="1">Belongs to the methyltransferase superfamily.</text>
</comment>
<evidence type="ECO:0000313" key="5">
    <source>
        <dbReference type="EMBL" id="AZR07660.1"/>
    </source>
</evidence>
<dbReference type="RefSeq" id="WP_114950132.1">
    <property type="nucleotide sequence ID" value="NZ_CP033905.1"/>
</dbReference>
<dbReference type="InterPro" id="IPR029063">
    <property type="entry name" value="SAM-dependent_MTases_sf"/>
</dbReference>
<dbReference type="Proteomes" id="UP000275951">
    <property type="component" value="Chromosome"/>
</dbReference>
<accession>A0A3Q9GNE5</accession>